<evidence type="ECO:0008006" key="4">
    <source>
        <dbReference type="Google" id="ProtNLM"/>
    </source>
</evidence>
<feature type="chain" id="PRO_5018323313" description="Fimbrial protein" evidence="1">
    <location>
        <begin position="26"/>
        <end position="404"/>
    </location>
</feature>
<organism evidence="2 3">
    <name type="scientific">Rheinheimera mesophila</name>
    <dbReference type="NCBI Taxonomy" id="1547515"/>
    <lineage>
        <taxon>Bacteria</taxon>
        <taxon>Pseudomonadati</taxon>
        <taxon>Pseudomonadota</taxon>
        <taxon>Gammaproteobacteria</taxon>
        <taxon>Chromatiales</taxon>
        <taxon>Chromatiaceae</taxon>
        <taxon>Rheinheimera</taxon>
    </lineage>
</organism>
<dbReference type="EMBL" id="RRCF01000001">
    <property type="protein sequence ID" value="RRJ22510.1"/>
    <property type="molecule type" value="Genomic_DNA"/>
</dbReference>
<dbReference type="OrthoDB" id="6764591at2"/>
<dbReference type="RefSeq" id="WP_052749395.1">
    <property type="nucleotide sequence ID" value="NZ_LAVS01000087.1"/>
</dbReference>
<evidence type="ECO:0000256" key="1">
    <source>
        <dbReference type="SAM" id="SignalP"/>
    </source>
</evidence>
<name>A0A3P3QPU3_9GAMM</name>
<reference evidence="2 3" key="1">
    <citation type="submission" date="2018-11" db="EMBL/GenBank/DDBJ databases">
        <title>Draft genome analysis of Rheinheimera mesophila isolated from an industrial waste site.</title>
        <authorList>
            <person name="Yu Q."/>
            <person name="Qi Y."/>
            <person name="Zhang H."/>
            <person name="Lu Y."/>
            <person name="Pu J."/>
        </authorList>
    </citation>
    <scope>NUCLEOTIDE SEQUENCE [LARGE SCALE GENOMIC DNA]</scope>
    <source>
        <strain evidence="2 3">IITR13</strain>
    </source>
</reference>
<evidence type="ECO:0000313" key="3">
    <source>
        <dbReference type="Proteomes" id="UP000276260"/>
    </source>
</evidence>
<comment type="caution">
    <text evidence="2">The sequence shown here is derived from an EMBL/GenBank/DDBJ whole genome shotgun (WGS) entry which is preliminary data.</text>
</comment>
<dbReference type="Proteomes" id="UP000276260">
    <property type="component" value="Unassembled WGS sequence"/>
</dbReference>
<protein>
    <recommendedName>
        <fullName evidence="4">Fimbrial protein</fullName>
    </recommendedName>
</protein>
<keyword evidence="1" id="KW-0732">Signal</keyword>
<evidence type="ECO:0000313" key="2">
    <source>
        <dbReference type="EMBL" id="RRJ22510.1"/>
    </source>
</evidence>
<feature type="signal peptide" evidence="1">
    <location>
        <begin position="1"/>
        <end position="25"/>
    </location>
</feature>
<keyword evidence="3" id="KW-1185">Reference proteome</keyword>
<gene>
    <name evidence="2" type="ORF">EIK76_00015</name>
</gene>
<dbReference type="AlphaFoldDB" id="A0A3P3QPU3"/>
<accession>A0A3P3QPU3</accession>
<proteinExistence type="predicted"/>
<sequence>MQQIKKIVQANVALLCLLSTMTATAYEVSVKAEYRTVKGVNQAEFTDTTSCGTNYWCSYMGQRRTVIMNTMGSELTTTVPSTDPRQNLYYKVPGSRTVNMTNAKGQTHVLTFRFTAIGGVYRRTVNTTPHLYQLSGNVLPHNRGVYCNLRWAYWGPTDTGFAWDIMPAFQSTGTDCYKMFNQSSLQGTWEYSMRQLFLAYELETPNPLAMESGIYNGSLTFSVGPGGEIDFGDSFTSISNQMTVNFELNVMHDFIFQFPAAESIAVLEPAGGWASYNGANPGSINKDIPFRVTNSGSFSMYLACEHDLNVGCGIKAASGRTVRLDTSVTLPGAIRLGNGSPVNRLSLPVGRLMRRAFTPLFAVSNQQGLLHFEITNPALEGMLKDTPGERYEGDVTLMIESEVL</sequence>